<protein>
    <submittedName>
        <fullName evidence="1">YkgJ family cysteine cluster protein</fullName>
    </submittedName>
</protein>
<proteinExistence type="predicted"/>
<dbReference type="InterPro" id="IPR005358">
    <property type="entry name" value="Puta_zinc/iron-chelating_dom"/>
</dbReference>
<sequence>MFLKRGDRIRFTCIRCGRCCSTGPNVALTIFDICRIAKYLNMEWRDLRGKYVYLYVADVIPIPVIRGLGDKCVFLVFNDVLPECSIYPVRPMRCRLYPFLPISPGDKNKLSYDKYCLGIGEGFEIEPPWEILEKYYDELKLQYSLIYDYVFNKGYEPVNAIEEILDKTCSENTRVNQFAQK</sequence>
<evidence type="ECO:0000313" key="2">
    <source>
        <dbReference type="EMBL" id="HGU65066.1"/>
    </source>
</evidence>
<name>A0A7C4HE38_STAMA</name>
<evidence type="ECO:0000313" key="1">
    <source>
        <dbReference type="EMBL" id="HGM58791.1"/>
    </source>
</evidence>
<dbReference type="EMBL" id="DTAN01000097">
    <property type="protein sequence ID" value="HGU65066.1"/>
    <property type="molecule type" value="Genomic_DNA"/>
</dbReference>
<comment type="caution">
    <text evidence="1">The sequence shown here is derived from an EMBL/GenBank/DDBJ whole genome shotgun (WGS) entry which is preliminary data.</text>
</comment>
<reference evidence="1" key="1">
    <citation type="journal article" date="2020" name="mSystems">
        <title>Genome- and Community-Level Interaction Insights into Carbon Utilization and Element Cycling Functions of Hydrothermarchaeota in Hydrothermal Sediment.</title>
        <authorList>
            <person name="Zhou Z."/>
            <person name="Liu Y."/>
            <person name="Xu W."/>
            <person name="Pan J."/>
            <person name="Luo Z.H."/>
            <person name="Li M."/>
        </authorList>
    </citation>
    <scope>NUCLEOTIDE SEQUENCE [LARGE SCALE GENOMIC DNA]</scope>
    <source>
        <strain evidence="2">SpSt-622</strain>
        <strain evidence="1">SpSt-642</strain>
    </source>
</reference>
<dbReference type="PANTHER" id="PTHR35866">
    <property type="entry name" value="PUTATIVE-RELATED"/>
    <property type="match status" value="1"/>
</dbReference>
<dbReference type="PANTHER" id="PTHR35866:SF1">
    <property type="entry name" value="YKGJ FAMILY CYSTEINE CLUSTER PROTEIN"/>
    <property type="match status" value="1"/>
</dbReference>
<dbReference type="EMBL" id="DTBJ01000033">
    <property type="protein sequence ID" value="HGM58791.1"/>
    <property type="molecule type" value="Genomic_DNA"/>
</dbReference>
<organism evidence="1">
    <name type="scientific">Staphylothermus marinus</name>
    <dbReference type="NCBI Taxonomy" id="2280"/>
    <lineage>
        <taxon>Archaea</taxon>
        <taxon>Thermoproteota</taxon>
        <taxon>Thermoprotei</taxon>
        <taxon>Desulfurococcales</taxon>
        <taxon>Desulfurococcaceae</taxon>
        <taxon>Staphylothermus</taxon>
    </lineage>
</organism>
<accession>A0A7C4HE38</accession>
<dbReference type="Pfam" id="PF03692">
    <property type="entry name" value="CxxCxxCC"/>
    <property type="match status" value="1"/>
</dbReference>
<gene>
    <name evidence="2" type="ORF">ENT92_02460</name>
    <name evidence="1" type="ORF">ENU14_04325</name>
</gene>
<dbReference type="AlphaFoldDB" id="A0A7C4HE38"/>